<reference evidence="2" key="2">
    <citation type="submission" date="2021-04" db="EMBL/GenBank/DDBJ databases">
        <authorList>
            <person name="Gilroy R."/>
        </authorList>
    </citation>
    <scope>NUCLEOTIDE SEQUENCE</scope>
    <source>
        <strain evidence="2">USASDec5-558</strain>
    </source>
</reference>
<name>A0A9D1WEI5_9GAMM</name>
<feature type="region of interest" description="Disordered" evidence="1">
    <location>
        <begin position="55"/>
        <end position="74"/>
    </location>
</feature>
<gene>
    <name evidence="2" type="ORF">H9850_07960</name>
</gene>
<evidence type="ECO:0000256" key="1">
    <source>
        <dbReference type="SAM" id="MobiDB-lite"/>
    </source>
</evidence>
<feature type="region of interest" description="Disordered" evidence="1">
    <location>
        <begin position="448"/>
        <end position="467"/>
    </location>
</feature>
<dbReference type="AlphaFoldDB" id="A0A9D1WEI5"/>
<protein>
    <submittedName>
        <fullName evidence="2">Uncharacterized protein</fullName>
    </submittedName>
</protein>
<organism evidence="2 3">
    <name type="scientific">Candidatus Anaerobiospirillum pullistercoris</name>
    <dbReference type="NCBI Taxonomy" id="2838452"/>
    <lineage>
        <taxon>Bacteria</taxon>
        <taxon>Pseudomonadati</taxon>
        <taxon>Pseudomonadota</taxon>
        <taxon>Gammaproteobacteria</taxon>
        <taxon>Aeromonadales</taxon>
        <taxon>Succinivibrionaceae</taxon>
        <taxon>Anaerobiospirillum</taxon>
    </lineage>
</organism>
<feature type="region of interest" description="Disordered" evidence="1">
    <location>
        <begin position="390"/>
        <end position="415"/>
    </location>
</feature>
<evidence type="ECO:0000313" key="3">
    <source>
        <dbReference type="Proteomes" id="UP000886829"/>
    </source>
</evidence>
<comment type="caution">
    <text evidence="2">The sequence shown here is derived from an EMBL/GenBank/DDBJ whole genome shotgun (WGS) entry which is preliminary data.</text>
</comment>
<sequence length="650" mass="73125">MARSNSTYPRYDKLAINSNNRYSPYDDLEQYVPSILERTPAYMAAFCEERSTIKASSKNKGRGQAKPTQAQDVESAALAQAHTDLAAGEQLDAQSLNQSYPSIIKYSDGDGGYVRKRASIEYPYMMMFMQSYLDSYSDLIYHLICCSDDREEVEVTLQELLRNYHGVLMSEYRTMFYTMLACAPKVLFIMLRFDFWRDLILTPHDLVVELDLHRQLRQANEEYNQIVEDYEQRVLTAKNYAAKAGKAKHFTVQDAERLERLKQYHKLKNNNKPIPKSLLVALAKDEQEILAQEQARIASEEKRHYAALKSDYRPLKSAQDTPEAAAVAAYTQNKAALEANNEYISQVDTLAQAAATDNTAELDAETLAAAEAAAEAIDAEAEADAEAEVEVEAKTSGKTRGKKKTANTRSRSADGSSLGYATFKAKGTRNLNTSYMLLQKLALTPTTGPLDARNKRDNLPKLGRGHYRRTPLPQTFEIRRTIDSVADLIERDRETMFASLMSLGSNQARLKTLYGDNFKRFNLLDPNFEDTWLNLETKDQPCVILFVGTCVEVRPHNTKRSVYSVEKVNRHFVVLDGIDFRVNSAAHSGRSKNMQRAAAAAEIAAANAAKAASSRASSKADDDSEDNTKFHFNVIKEEQLSPYELIYIKL</sequence>
<reference evidence="2" key="1">
    <citation type="journal article" date="2021" name="PeerJ">
        <title>Extensive microbial diversity within the chicken gut microbiome revealed by metagenomics and culture.</title>
        <authorList>
            <person name="Gilroy R."/>
            <person name="Ravi A."/>
            <person name="Getino M."/>
            <person name="Pursley I."/>
            <person name="Horton D.L."/>
            <person name="Alikhan N.F."/>
            <person name="Baker D."/>
            <person name="Gharbi K."/>
            <person name="Hall N."/>
            <person name="Watson M."/>
            <person name="Adriaenssens E.M."/>
            <person name="Foster-Nyarko E."/>
            <person name="Jarju S."/>
            <person name="Secka A."/>
            <person name="Antonio M."/>
            <person name="Oren A."/>
            <person name="Chaudhuri R.R."/>
            <person name="La Ragione R."/>
            <person name="Hildebrand F."/>
            <person name="Pallen M.J."/>
        </authorList>
    </citation>
    <scope>NUCLEOTIDE SEQUENCE</scope>
    <source>
        <strain evidence="2">USASDec5-558</strain>
    </source>
</reference>
<proteinExistence type="predicted"/>
<feature type="compositionally biased region" description="Basic residues" evidence="1">
    <location>
        <begin position="397"/>
        <end position="406"/>
    </location>
</feature>
<dbReference type="EMBL" id="DXEV01000159">
    <property type="protein sequence ID" value="HIX57387.1"/>
    <property type="molecule type" value="Genomic_DNA"/>
</dbReference>
<dbReference type="Proteomes" id="UP000886829">
    <property type="component" value="Unassembled WGS sequence"/>
</dbReference>
<evidence type="ECO:0000313" key="2">
    <source>
        <dbReference type="EMBL" id="HIX57387.1"/>
    </source>
</evidence>
<accession>A0A9D1WEI5</accession>